<dbReference type="AlphaFoldDB" id="A0A6I3XJ73"/>
<protein>
    <recommendedName>
        <fullName evidence="4">Lipoprotein</fullName>
    </recommendedName>
</protein>
<keyword evidence="1" id="KW-0732">Signal</keyword>
<dbReference type="OrthoDB" id="9881420at2"/>
<dbReference type="Proteomes" id="UP000431684">
    <property type="component" value="Unassembled WGS sequence"/>
</dbReference>
<evidence type="ECO:0000256" key="1">
    <source>
        <dbReference type="SAM" id="SignalP"/>
    </source>
</evidence>
<dbReference type="EMBL" id="WNWM01000002">
    <property type="protein sequence ID" value="MUI14493.1"/>
    <property type="molecule type" value="Genomic_DNA"/>
</dbReference>
<accession>A0A6I3XJ73</accession>
<comment type="caution">
    <text evidence="2">The sequence shown here is derived from an EMBL/GenBank/DDBJ whole genome shotgun (WGS) entry which is preliminary data.</text>
</comment>
<proteinExistence type="predicted"/>
<feature type="signal peptide" evidence="1">
    <location>
        <begin position="1"/>
        <end position="23"/>
    </location>
</feature>
<organism evidence="2 3">
    <name type="scientific">Pseudoduganella dura</name>
    <dbReference type="NCBI Taxonomy" id="321982"/>
    <lineage>
        <taxon>Bacteria</taxon>
        <taxon>Pseudomonadati</taxon>
        <taxon>Pseudomonadota</taxon>
        <taxon>Betaproteobacteria</taxon>
        <taxon>Burkholderiales</taxon>
        <taxon>Oxalobacteraceae</taxon>
        <taxon>Telluria group</taxon>
        <taxon>Pseudoduganella</taxon>
    </lineage>
</organism>
<keyword evidence="3" id="KW-1185">Reference proteome</keyword>
<evidence type="ECO:0000313" key="2">
    <source>
        <dbReference type="EMBL" id="MUI14493.1"/>
    </source>
</evidence>
<dbReference type="RefSeq" id="WP_155710205.1">
    <property type="nucleotide sequence ID" value="NZ_BMWU01000053.1"/>
</dbReference>
<evidence type="ECO:0000313" key="3">
    <source>
        <dbReference type="Proteomes" id="UP000431684"/>
    </source>
</evidence>
<name>A0A6I3XJ73_9BURK</name>
<reference evidence="2 3" key="1">
    <citation type="submission" date="2019-11" db="EMBL/GenBank/DDBJ databases">
        <title>Draft Genome Sequences of Six Type Strains of the Genus Massilia.</title>
        <authorList>
            <person name="Miess H."/>
            <person name="Frediansyah A."/>
            <person name="Goeker M."/>
            <person name="Gross H."/>
        </authorList>
    </citation>
    <scope>NUCLEOTIDE SEQUENCE [LARGE SCALE GENOMIC DNA]</scope>
    <source>
        <strain evidence="2 3">DSM 17513</strain>
    </source>
</reference>
<sequence length="138" mass="14985">MSRLISSAVLSCLCACASQPEQAPDLIAYSTIEITNNGSGERVIAPGRYDAAASILDLTLPGNFPAQRLFVQVEDCHDSADPQCRRSYYLGGDLDAFQSRLKCYARIRNDINVGYAGQALQGICTDRSGRTYALTISR</sequence>
<feature type="chain" id="PRO_5026267608" description="Lipoprotein" evidence="1">
    <location>
        <begin position="24"/>
        <end position="138"/>
    </location>
</feature>
<evidence type="ECO:0008006" key="4">
    <source>
        <dbReference type="Google" id="ProtNLM"/>
    </source>
</evidence>
<gene>
    <name evidence="2" type="ORF">GJV26_18815</name>
</gene>